<proteinExistence type="predicted"/>
<protein>
    <submittedName>
        <fullName evidence="1">Uncharacterized protein</fullName>
    </submittedName>
</protein>
<organism evidence="1 2">
    <name type="scientific">Candidatus Jettenia ecosi</name>
    <dbReference type="NCBI Taxonomy" id="2494326"/>
    <lineage>
        <taxon>Bacteria</taxon>
        <taxon>Pseudomonadati</taxon>
        <taxon>Planctomycetota</taxon>
        <taxon>Candidatus Brocadiia</taxon>
        <taxon>Candidatus Brocadiales</taxon>
        <taxon>Candidatus Brocadiaceae</taxon>
        <taxon>Candidatus Jettenia</taxon>
    </lineage>
</organism>
<evidence type="ECO:0000313" key="2">
    <source>
        <dbReference type="Proteomes" id="UP000319783"/>
    </source>
</evidence>
<gene>
    <name evidence="1" type="ORF">JETT_1224</name>
</gene>
<reference evidence="1 2" key="1">
    <citation type="submission" date="2019-04" db="EMBL/GenBank/DDBJ databases">
        <title>Genome of a novel bacterium Candidatus Jettenia ecosi reconstructed from metagenome of an anammox bioreactor.</title>
        <authorList>
            <person name="Mardanov A.V."/>
            <person name="Beletsky A.V."/>
            <person name="Ravin N.V."/>
            <person name="Botchkova E.A."/>
            <person name="Litti Y.V."/>
            <person name="Nozhevnikova A.N."/>
        </authorList>
    </citation>
    <scope>NUCLEOTIDE SEQUENCE [LARGE SCALE GENOMIC DNA]</scope>
    <source>
        <strain evidence="1">J2</strain>
    </source>
</reference>
<name>A0A533QIF8_9BACT</name>
<dbReference type="EMBL" id="SULG01000019">
    <property type="protein sequence ID" value="TLD42481.1"/>
    <property type="molecule type" value="Genomic_DNA"/>
</dbReference>
<dbReference type="Proteomes" id="UP000319783">
    <property type="component" value="Unassembled WGS sequence"/>
</dbReference>
<evidence type="ECO:0000313" key="1">
    <source>
        <dbReference type="EMBL" id="TLD42481.1"/>
    </source>
</evidence>
<sequence length="60" mass="6991">MYGLLRDSFLAKFFYLKSKTEDNLSKKNTEMHKYCITLLDFHLASEAEARSLCIGISERI</sequence>
<comment type="caution">
    <text evidence="1">The sequence shown here is derived from an EMBL/GenBank/DDBJ whole genome shotgun (WGS) entry which is preliminary data.</text>
</comment>
<accession>A0A533QIF8</accession>
<dbReference type="AlphaFoldDB" id="A0A533QIF8"/>